<dbReference type="AlphaFoldDB" id="A1ZE61"/>
<dbReference type="EMBL" id="AAWS01000003">
    <property type="protein sequence ID" value="EAY31369.1"/>
    <property type="molecule type" value="Genomic_DNA"/>
</dbReference>
<sequence>MDKKDNSVQTAQAYQQMMIKLMNTAEQMYDEGQFKQAIQYYDQVLTQRDNLSKADLTYMLYMRGSTQKELGNLEQARQDFLEAQRLGFEHPLGVDLIAEALASIGI</sequence>
<comment type="caution">
    <text evidence="1">The sequence shown here is derived from an EMBL/GenBank/DDBJ whole genome shotgun (WGS) entry which is preliminary data.</text>
</comment>
<evidence type="ECO:0000313" key="1">
    <source>
        <dbReference type="EMBL" id="EAY31369.1"/>
    </source>
</evidence>
<dbReference type="RefSeq" id="WP_002693944.1">
    <property type="nucleotide sequence ID" value="NZ_AAWS01000003.1"/>
</dbReference>
<keyword evidence="2" id="KW-1185">Reference proteome</keyword>
<proteinExistence type="predicted"/>
<organism evidence="1 2">
    <name type="scientific">Microscilla marina ATCC 23134</name>
    <dbReference type="NCBI Taxonomy" id="313606"/>
    <lineage>
        <taxon>Bacteria</taxon>
        <taxon>Pseudomonadati</taxon>
        <taxon>Bacteroidota</taxon>
        <taxon>Cytophagia</taxon>
        <taxon>Cytophagales</taxon>
        <taxon>Microscillaceae</taxon>
        <taxon>Microscilla</taxon>
    </lineage>
</organism>
<dbReference type="Gene3D" id="1.25.40.10">
    <property type="entry name" value="Tetratricopeptide repeat domain"/>
    <property type="match status" value="1"/>
</dbReference>
<protein>
    <submittedName>
        <fullName evidence="1">Tetratricopeptide repeat domain protein</fullName>
    </submittedName>
</protein>
<gene>
    <name evidence="1" type="ORF">M23134_04202</name>
</gene>
<reference evidence="1 2" key="1">
    <citation type="submission" date="2007-01" db="EMBL/GenBank/DDBJ databases">
        <authorList>
            <person name="Haygood M."/>
            <person name="Podell S."/>
            <person name="Anderson C."/>
            <person name="Hopkinson B."/>
            <person name="Roe K."/>
            <person name="Barbeau K."/>
            <person name="Gaasterland T."/>
            <person name="Ferriera S."/>
            <person name="Johnson J."/>
            <person name="Kravitz S."/>
            <person name="Beeson K."/>
            <person name="Sutton G."/>
            <person name="Rogers Y.-H."/>
            <person name="Friedman R."/>
            <person name="Frazier M."/>
            <person name="Venter J.C."/>
        </authorList>
    </citation>
    <scope>NUCLEOTIDE SEQUENCE [LARGE SCALE GENOMIC DNA]</scope>
    <source>
        <strain evidence="1 2">ATCC 23134</strain>
    </source>
</reference>
<dbReference type="SUPFAM" id="SSF48452">
    <property type="entry name" value="TPR-like"/>
    <property type="match status" value="1"/>
</dbReference>
<dbReference type="Proteomes" id="UP000004095">
    <property type="component" value="Unassembled WGS sequence"/>
</dbReference>
<evidence type="ECO:0000313" key="2">
    <source>
        <dbReference type="Proteomes" id="UP000004095"/>
    </source>
</evidence>
<dbReference type="InterPro" id="IPR019734">
    <property type="entry name" value="TPR_rpt"/>
</dbReference>
<accession>A1ZE61</accession>
<dbReference type="Pfam" id="PF13181">
    <property type="entry name" value="TPR_8"/>
    <property type="match status" value="1"/>
</dbReference>
<name>A1ZE61_MICM2</name>
<dbReference type="InterPro" id="IPR011990">
    <property type="entry name" value="TPR-like_helical_dom_sf"/>
</dbReference>